<sequence length="101" mass="10862">MRFSTAVTAVLAAASGALAVDAPSKNVIVSFPFDTPTNIIDNAMDEIRKAGGIITHEYKLIKGFAAKAPAKIFETTMSVWQTEFNAVVEEDQVVSTQQESL</sequence>
<dbReference type="EMBL" id="JAGTJQ010000001">
    <property type="protein sequence ID" value="KAH7040593.1"/>
    <property type="molecule type" value="Genomic_DNA"/>
</dbReference>
<dbReference type="PANTHER" id="PTHR28288">
    <property type="entry name" value="PROTEASE B INHIBITOR 2"/>
    <property type="match status" value="1"/>
</dbReference>
<name>A0A9P8YIK0_9PEZI</name>
<gene>
    <name evidence="3" type="ORF">B0I36DRAFT_379530</name>
</gene>
<dbReference type="GO" id="GO:0042144">
    <property type="term" value="P:vacuole fusion, non-autophagic"/>
    <property type="evidence" value="ECO:0007669"/>
    <property type="project" value="TreeGrafter"/>
</dbReference>
<keyword evidence="4" id="KW-1185">Reference proteome</keyword>
<evidence type="ECO:0000256" key="1">
    <source>
        <dbReference type="ARBA" id="ARBA00038069"/>
    </source>
</evidence>
<dbReference type="SUPFAM" id="SSF54897">
    <property type="entry name" value="Protease propeptides/inhibitors"/>
    <property type="match status" value="1"/>
</dbReference>
<dbReference type="Proteomes" id="UP000756346">
    <property type="component" value="Unassembled WGS sequence"/>
</dbReference>
<dbReference type="AlphaFoldDB" id="A0A9P8YIK0"/>
<dbReference type="InterPro" id="IPR037045">
    <property type="entry name" value="S8pro/Inhibitor_I9_sf"/>
</dbReference>
<protein>
    <recommendedName>
        <fullName evidence="5">Proteinase inhibitor, propeptide</fullName>
    </recommendedName>
</protein>
<feature type="signal peptide" evidence="2">
    <location>
        <begin position="1"/>
        <end position="19"/>
    </location>
</feature>
<dbReference type="GeneID" id="70190319"/>
<evidence type="ECO:0008006" key="5">
    <source>
        <dbReference type="Google" id="ProtNLM"/>
    </source>
</evidence>
<dbReference type="OrthoDB" id="3888684at2759"/>
<feature type="chain" id="PRO_5040431769" description="Proteinase inhibitor, propeptide" evidence="2">
    <location>
        <begin position="20"/>
        <end position="101"/>
    </location>
</feature>
<evidence type="ECO:0000256" key="2">
    <source>
        <dbReference type="SAM" id="SignalP"/>
    </source>
</evidence>
<keyword evidence="2" id="KW-0732">Signal</keyword>
<evidence type="ECO:0000313" key="4">
    <source>
        <dbReference type="Proteomes" id="UP000756346"/>
    </source>
</evidence>
<organism evidence="3 4">
    <name type="scientific">Microdochium trichocladiopsis</name>
    <dbReference type="NCBI Taxonomy" id="1682393"/>
    <lineage>
        <taxon>Eukaryota</taxon>
        <taxon>Fungi</taxon>
        <taxon>Dikarya</taxon>
        <taxon>Ascomycota</taxon>
        <taxon>Pezizomycotina</taxon>
        <taxon>Sordariomycetes</taxon>
        <taxon>Xylariomycetidae</taxon>
        <taxon>Xylariales</taxon>
        <taxon>Microdochiaceae</taxon>
        <taxon>Microdochium</taxon>
    </lineage>
</organism>
<comment type="similarity">
    <text evidence="1">Belongs to the protease inhibitor I9 family.</text>
</comment>
<dbReference type="RefSeq" id="XP_046018648.1">
    <property type="nucleotide sequence ID" value="XM_046160773.1"/>
</dbReference>
<proteinExistence type="inferred from homology"/>
<dbReference type="PANTHER" id="PTHR28288:SF1">
    <property type="entry name" value="INHIBITOR I9 DOMAIN-CONTAINING PROTEIN"/>
    <property type="match status" value="1"/>
</dbReference>
<accession>A0A9P8YIK0</accession>
<comment type="caution">
    <text evidence="3">The sequence shown here is derived from an EMBL/GenBank/DDBJ whole genome shotgun (WGS) entry which is preliminary data.</text>
</comment>
<dbReference type="Gene3D" id="3.30.70.80">
    <property type="entry name" value="Peptidase S8 propeptide/proteinase inhibitor I9"/>
    <property type="match status" value="1"/>
</dbReference>
<evidence type="ECO:0000313" key="3">
    <source>
        <dbReference type="EMBL" id="KAH7040593.1"/>
    </source>
</evidence>
<reference evidence="3" key="1">
    <citation type="journal article" date="2021" name="Nat. Commun.">
        <title>Genetic determinants of endophytism in the Arabidopsis root mycobiome.</title>
        <authorList>
            <person name="Mesny F."/>
            <person name="Miyauchi S."/>
            <person name="Thiergart T."/>
            <person name="Pickel B."/>
            <person name="Atanasova L."/>
            <person name="Karlsson M."/>
            <person name="Huettel B."/>
            <person name="Barry K.W."/>
            <person name="Haridas S."/>
            <person name="Chen C."/>
            <person name="Bauer D."/>
            <person name="Andreopoulos W."/>
            <person name="Pangilinan J."/>
            <person name="LaButti K."/>
            <person name="Riley R."/>
            <person name="Lipzen A."/>
            <person name="Clum A."/>
            <person name="Drula E."/>
            <person name="Henrissat B."/>
            <person name="Kohler A."/>
            <person name="Grigoriev I.V."/>
            <person name="Martin F.M."/>
            <person name="Hacquard S."/>
        </authorList>
    </citation>
    <scope>NUCLEOTIDE SEQUENCE</scope>
    <source>
        <strain evidence="3">MPI-CAGE-CH-0230</strain>
    </source>
</reference>
<dbReference type="GO" id="GO:0004866">
    <property type="term" value="F:endopeptidase inhibitor activity"/>
    <property type="evidence" value="ECO:0007669"/>
    <property type="project" value="TreeGrafter"/>
</dbReference>
<dbReference type="InterPro" id="IPR052471">
    <property type="entry name" value="PBI_I9"/>
</dbReference>